<dbReference type="Proteomes" id="UP001293254">
    <property type="component" value="Unassembled WGS sequence"/>
</dbReference>
<organism evidence="1 2">
    <name type="scientific">Sesamum alatum</name>
    <dbReference type="NCBI Taxonomy" id="300844"/>
    <lineage>
        <taxon>Eukaryota</taxon>
        <taxon>Viridiplantae</taxon>
        <taxon>Streptophyta</taxon>
        <taxon>Embryophyta</taxon>
        <taxon>Tracheophyta</taxon>
        <taxon>Spermatophyta</taxon>
        <taxon>Magnoliopsida</taxon>
        <taxon>eudicotyledons</taxon>
        <taxon>Gunneridae</taxon>
        <taxon>Pentapetalae</taxon>
        <taxon>asterids</taxon>
        <taxon>lamiids</taxon>
        <taxon>Lamiales</taxon>
        <taxon>Pedaliaceae</taxon>
        <taxon>Sesamum</taxon>
    </lineage>
</organism>
<evidence type="ECO:0000313" key="2">
    <source>
        <dbReference type="Proteomes" id="UP001293254"/>
    </source>
</evidence>
<sequence>MYVGGSVRKYDYVLPKECSIENLNVICYSLGLVGDRRFYVIVNRGFKLLLDNKEFRSEWRKIKKYREMSIYVEVVQGAEVDVLGEGVRNASVGDFTFLGQEGEFDDNDEGDEVVDNEFDEM</sequence>
<accession>A0AAE1XRX6</accession>
<reference evidence="1" key="2">
    <citation type="journal article" date="2024" name="Plant">
        <title>Genomic evolution and insights into agronomic trait innovations of Sesamum species.</title>
        <authorList>
            <person name="Miao H."/>
            <person name="Wang L."/>
            <person name="Qu L."/>
            <person name="Liu H."/>
            <person name="Sun Y."/>
            <person name="Le M."/>
            <person name="Wang Q."/>
            <person name="Wei S."/>
            <person name="Zheng Y."/>
            <person name="Lin W."/>
            <person name="Duan Y."/>
            <person name="Cao H."/>
            <person name="Xiong S."/>
            <person name="Wang X."/>
            <person name="Wei L."/>
            <person name="Li C."/>
            <person name="Ma Q."/>
            <person name="Ju M."/>
            <person name="Zhao R."/>
            <person name="Li G."/>
            <person name="Mu C."/>
            <person name="Tian Q."/>
            <person name="Mei H."/>
            <person name="Zhang T."/>
            <person name="Gao T."/>
            <person name="Zhang H."/>
        </authorList>
    </citation>
    <scope>NUCLEOTIDE SEQUENCE</scope>
    <source>
        <strain evidence="1">3651</strain>
    </source>
</reference>
<keyword evidence="2" id="KW-1185">Reference proteome</keyword>
<evidence type="ECO:0000313" key="1">
    <source>
        <dbReference type="EMBL" id="KAK4416979.1"/>
    </source>
</evidence>
<proteinExistence type="predicted"/>
<reference evidence="1" key="1">
    <citation type="submission" date="2020-06" db="EMBL/GenBank/DDBJ databases">
        <authorList>
            <person name="Li T."/>
            <person name="Hu X."/>
            <person name="Zhang T."/>
            <person name="Song X."/>
            <person name="Zhang H."/>
            <person name="Dai N."/>
            <person name="Sheng W."/>
            <person name="Hou X."/>
            <person name="Wei L."/>
        </authorList>
    </citation>
    <scope>NUCLEOTIDE SEQUENCE</scope>
    <source>
        <strain evidence="1">3651</strain>
        <tissue evidence="1">Leaf</tissue>
    </source>
</reference>
<name>A0AAE1XRX6_9LAMI</name>
<protein>
    <submittedName>
        <fullName evidence="1">Uncharacterized protein</fullName>
    </submittedName>
</protein>
<comment type="caution">
    <text evidence="1">The sequence shown here is derived from an EMBL/GenBank/DDBJ whole genome shotgun (WGS) entry which is preliminary data.</text>
</comment>
<dbReference type="EMBL" id="JACGWO010000010">
    <property type="protein sequence ID" value="KAK4416979.1"/>
    <property type="molecule type" value="Genomic_DNA"/>
</dbReference>
<dbReference type="AlphaFoldDB" id="A0AAE1XRX6"/>
<gene>
    <name evidence="1" type="ORF">Salat_2523400</name>
</gene>